<feature type="transmembrane region" description="Helical" evidence="6">
    <location>
        <begin position="479"/>
        <end position="503"/>
    </location>
</feature>
<dbReference type="PANTHER" id="PTHR30287:SF1">
    <property type="entry name" value="INNER MEMBRANE PROTEIN"/>
    <property type="match status" value="1"/>
</dbReference>
<name>A0A2S7IVQ0_9HYPH</name>
<keyword evidence="2" id="KW-1003">Cell membrane</keyword>
<evidence type="ECO:0000256" key="4">
    <source>
        <dbReference type="ARBA" id="ARBA00022989"/>
    </source>
</evidence>
<feature type="transmembrane region" description="Helical" evidence="6">
    <location>
        <begin position="267"/>
        <end position="291"/>
    </location>
</feature>
<protein>
    <submittedName>
        <fullName evidence="8">Glycosyl transferase family 1</fullName>
    </submittedName>
</protein>
<feature type="transmembrane region" description="Helical" evidence="6">
    <location>
        <begin position="432"/>
        <end position="458"/>
    </location>
</feature>
<dbReference type="InterPro" id="IPR003838">
    <property type="entry name" value="ABC3_permease_C"/>
</dbReference>
<evidence type="ECO:0000256" key="1">
    <source>
        <dbReference type="ARBA" id="ARBA00004651"/>
    </source>
</evidence>
<reference evidence="8 9" key="1">
    <citation type="submission" date="2018-02" db="EMBL/GenBank/DDBJ databases">
        <title>Draft genome sequence of Ochrobactrum oryzae found in Brazil.</title>
        <authorList>
            <person name="Cerdeira L."/>
            <person name="Andrade F."/>
            <person name="Zacariotto T."/>
            <person name="Barbosa B."/>
            <person name="Santos S."/>
            <person name="Cassetari V."/>
            <person name="Lincopan N."/>
        </authorList>
    </citation>
    <scope>NUCLEOTIDE SEQUENCE [LARGE SCALE GENOMIC DNA]</scope>
    <source>
        <strain evidence="8 9">OA447</strain>
    </source>
</reference>
<evidence type="ECO:0000313" key="8">
    <source>
        <dbReference type="EMBL" id="PQA72082.1"/>
    </source>
</evidence>
<evidence type="ECO:0000256" key="2">
    <source>
        <dbReference type="ARBA" id="ARBA00022475"/>
    </source>
</evidence>
<feature type="domain" description="ABC3 transporter permease C-terminal" evidence="7">
    <location>
        <begin position="729"/>
        <end position="842"/>
    </location>
</feature>
<feature type="transmembrane region" description="Helical" evidence="6">
    <location>
        <begin position="403"/>
        <end position="426"/>
    </location>
</feature>
<feature type="transmembrane region" description="Helical" evidence="6">
    <location>
        <begin position="312"/>
        <end position="337"/>
    </location>
</feature>
<dbReference type="Proteomes" id="UP000238493">
    <property type="component" value="Unassembled WGS sequence"/>
</dbReference>
<evidence type="ECO:0000313" key="9">
    <source>
        <dbReference type="Proteomes" id="UP000238493"/>
    </source>
</evidence>
<comment type="subcellular location">
    <subcellularLocation>
        <location evidence="1">Cell membrane</location>
        <topology evidence="1">Multi-pass membrane protein</topology>
    </subcellularLocation>
</comment>
<evidence type="ECO:0000256" key="6">
    <source>
        <dbReference type="SAM" id="Phobius"/>
    </source>
</evidence>
<proteinExistence type="predicted"/>
<gene>
    <name evidence="8" type="ORF">C3731_18855</name>
</gene>
<dbReference type="EMBL" id="PTRC01000037">
    <property type="protein sequence ID" value="PQA72082.1"/>
    <property type="molecule type" value="Genomic_DNA"/>
</dbReference>
<feature type="transmembrane region" description="Helical" evidence="6">
    <location>
        <begin position="814"/>
        <end position="838"/>
    </location>
</feature>
<evidence type="ECO:0000256" key="3">
    <source>
        <dbReference type="ARBA" id="ARBA00022692"/>
    </source>
</evidence>
<keyword evidence="5 6" id="KW-0472">Membrane</keyword>
<dbReference type="InterPro" id="IPR038766">
    <property type="entry name" value="Membrane_comp_ABC_pdt"/>
</dbReference>
<accession>A0A2S7IVQ0</accession>
<feature type="transmembrane region" description="Helical" evidence="6">
    <location>
        <begin position="357"/>
        <end position="382"/>
    </location>
</feature>
<keyword evidence="8" id="KW-0808">Transferase</keyword>
<dbReference type="Pfam" id="PF02687">
    <property type="entry name" value="FtsX"/>
    <property type="match status" value="2"/>
</dbReference>
<dbReference type="RefSeq" id="WP_104757162.1">
    <property type="nucleotide sequence ID" value="NZ_JBHEEO010000002.1"/>
</dbReference>
<dbReference type="PROSITE" id="PS51257">
    <property type="entry name" value="PROKAR_LIPOPROTEIN"/>
    <property type="match status" value="1"/>
</dbReference>
<keyword evidence="4 6" id="KW-1133">Transmembrane helix</keyword>
<sequence>MSAAKSFSLALRFALREMRGGLSGFYIFLACIALGVAAIGGVNSVARSVSTGIASEGQSILGGDVSFALNQREATAKERAFIEKQGRMAESATMRSMARMPDGSDQSLVEVKAVDAAYPLYGQLKVQPQQSLADITGEKDGIYGAAVAQDFLNRMDLSLGAKVLLGSQVFELRGLIESEPDLLSSGFNFAPRFLVSLDGLRASGLIQPGSLVHHIYKVALPDGAPDAAIADVRRQAAADFPDAGWNIRSRANAAPALSANIERFSQFLTLVGLTALIVGGVGVANAVRAYLDGKRGVIATFKSLGAPARFAVLVYLVQIMVIGLIGIVLGLILAAIIPYAAALALANYLPVAGGGGFFPGALALAAVFGLITTLAFAIIPLGRARDIPATALFREQGFEQRGLPPLLYLGLAVLLIAALAGLALYVAYDRRIAAIFIVSAIAAFGVLRLVADGIRWLARRVPRVRSTALRLAVGNIHRPGALTPSVVLSLGLGLTLMVAIALIDGNLRRQVTENIPAQAPDFFFVDIQNRDIGDFTKLVSDIVPDGKLTSGPMLRGRIVAFNGTNVRDMTIPPEAAWVLRGDRGITFADKVPDNSTLSEGEWWPADYSGEPLVSFAEREGKELGLKLGDTVTVNVLGRNITAKIASFRQVQWETLAMNFVMVFSPNTFAGAPATWLATLTIPDGQKNFAPDVLRQVTKTWPAVTTVSVTDALNVANDLISQLATAIRAAASIALAASVLVLGGALAAGNRARVHDAVVLKTLGATRGTLITAYVFEYMLLGLATALFALVAGSVAGWYVVVEIMKLKASFLPDVALMTVAIALVLTVGFGLAGTWRVLGQKPAQVLRTI</sequence>
<dbReference type="GO" id="GO:0016740">
    <property type="term" value="F:transferase activity"/>
    <property type="evidence" value="ECO:0007669"/>
    <property type="project" value="UniProtKB-KW"/>
</dbReference>
<organism evidence="8 9">
    <name type="scientific">Brucella oryzae</name>
    <dbReference type="NCBI Taxonomy" id="335286"/>
    <lineage>
        <taxon>Bacteria</taxon>
        <taxon>Pseudomonadati</taxon>
        <taxon>Pseudomonadota</taxon>
        <taxon>Alphaproteobacteria</taxon>
        <taxon>Hyphomicrobiales</taxon>
        <taxon>Brucellaceae</taxon>
        <taxon>Brucella/Ochrobactrum group</taxon>
        <taxon>Brucella</taxon>
    </lineage>
</organism>
<dbReference type="PANTHER" id="PTHR30287">
    <property type="entry name" value="MEMBRANE COMPONENT OF PREDICTED ABC SUPERFAMILY METABOLITE UPTAKE TRANSPORTER"/>
    <property type="match status" value="1"/>
</dbReference>
<feature type="domain" description="ABC3 transporter permease C-terminal" evidence="7">
    <location>
        <begin position="271"/>
        <end position="387"/>
    </location>
</feature>
<keyword evidence="9" id="KW-1185">Reference proteome</keyword>
<comment type="caution">
    <text evidence="8">The sequence shown here is derived from an EMBL/GenBank/DDBJ whole genome shotgun (WGS) entry which is preliminary data.</text>
</comment>
<feature type="transmembrane region" description="Helical" evidence="6">
    <location>
        <begin position="769"/>
        <end position="794"/>
    </location>
</feature>
<feature type="transmembrane region" description="Helical" evidence="6">
    <location>
        <begin position="21"/>
        <end position="42"/>
    </location>
</feature>
<feature type="transmembrane region" description="Helical" evidence="6">
    <location>
        <begin position="728"/>
        <end position="748"/>
    </location>
</feature>
<dbReference type="GO" id="GO:0005886">
    <property type="term" value="C:plasma membrane"/>
    <property type="evidence" value="ECO:0007669"/>
    <property type="project" value="UniProtKB-SubCell"/>
</dbReference>
<dbReference type="OrthoDB" id="9775544at2"/>
<evidence type="ECO:0000259" key="7">
    <source>
        <dbReference type="Pfam" id="PF02687"/>
    </source>
</evidence>
<evidence type="ECO:0000256" key="5">
    <source>
        <dbReference type="ARBA" id="ARBA00023136"/>
    </source>
</evidence>
<dbReference type="AlphaFoldDB" id="A0A2S7IVQ0"/>
<keyword evidence="3 6" id="KW-0812">Transmembrane</keyword>